<dbReference type="Gene3D" id="3.30.830.10">
    <property type="entry name" value="Metalloenzyme, LuxS/M16 peptidase-like"/>
    <property type="match status" value="3"/>
</dbReference>
<dbReference type="InterPro" id="IPR007863">
    <property type="entry name" value="Peptidase_M16_C"/>
</dbReference>
<evidence type="ECO:0000256" key="6">
    <source>
        <dbReference type="ARBA" id="ARBA00023049"/>
    </source>
</evidence>
<reference evidence="9 10" key="1">
    <citation type="journal article" date="2004" name="Science">
        <title>Complete genome sequence of the apicomplexan, Cryptosporidium parvum.</title>
        <authorList>
            <person name="Abrahamsen M.S."/>
            <person name="Templeton T.J."/>
            <person name="Enomoto S."/>
            <person name="Abrahante J.E."/>
            <person name="Zhu G."/>
            <person name="Lancto C.A."/>
            <person name="Deng M."/>
            <person name="Liu C."/>
            <person name="Widmer G."/>
            <person name="Tzipori S."/>
            <person name="Buck G.A."/>
            <person name="Xu P."/>
            <person name="Bankier A.T."/>
            <person name="Dear P.H."/>
            <person name="Konfortov B.A."/>
            <person name="Spriggs H.F."/>
            <person name="Iyer L."/>
            <person name="Anantharaman V."/>
            <person name="Aravind L."/>
            <person name="Kapur V."/>
        </authorList>
    </citation>
    <scope>NUCLEOTIDE SEQUENCE [LARGE SCALE GENOMIC DNA]</scope>
    <source>
        <strain evidence="10">Iowa II</strain>
    </source>
</reference>
<dbReference type="PANTHER" id="PTHR43690">
    <property type="entry name" value="NARDILYSIN"/>
    <property type="match status" value="1"/>
</dbReference>
<evidence type="ECO:0000256" key="2">
    <source>
        <dbReference type="ARBA" id="ARBA00022670"/>
    </source>
</evidence>
<feature type="domain" description="Peptidase M16 C-terminal" evidence="8">
    <location>
        <begin position="207"/>
        <end position="388"/>
    </location>
</feature>
<dbReference type="RefSeq" id="XP_626967.1">
    <property type="nucleotide sequence ID" value="XM_626967.1"/>
</dbReference>
<dbReference type="STRING" id="353152.Q5CU47"/>
<dbReference type="OrthoDB" id="952271at2759"/>
<accession>Q5CU47</accession>
<dbReference type="InterPro" id="IPR011249">
    <property type="entry name" value="Metalloenz_LuxS/M16"/>
</dbReference>
<feature type="non-terminal residue" evidence="9">
    <location>
        <position position="1"/>
    </location>
</feature>
<keyword evidence="10" id="KW-1185">Reference proteome</keyword>
<dbReference type="KEGG" id="cpv:cgd3_4240"/>
<evidence type="ECO:0000313" key="9">
    <source>
        <dbReference type="EMBL" id="EAK89232.1"/>
    </source>
</evidence>
<evidence type="ECO:0000256" key="5">
    <source>
        <dbReference type="ARBA" id="ARBA00022833"/>
    </source>
</evidence>
<evidence type="ECO:0000313" key="10">
    <source>
        <dbReference type="Proteomes" id="UP000006726"/>
    </source>
</evidence>
<sequence length="1113" mass="130236">EKEMAIEENSSKYLEIVEDSEFIKPKESSFKCKFERLKTGLEVFLISSEKLTSTSVNLVVKVGSANEGSEIDGLAHFLEHSVFLGTEKFPGQNEFGKFVRTYGGATNASTDILMTHYSFFIPNQFLEPALERFCEFFKSPLFSEEYLQNEINIVENEFLSKTNNFYTLLEHVLKQIADETHIYSKFFYGNSKTLKKIPEKNGISLRERTIRFFEEYYGSKNMVLFILSNISIQELSKISYKYFSNVRSCSRLSPKPESLSLFPELPYLGISKKLVKIHLNINASQLMLMFSLPKKEYGLSRIFSQYLSFFLCPKSGEGLLNDIIQKNLCHKISLNETYSQLGFSYITFYLFLTKEGVFNIREIILSLFSAFQIIKKTELIDEYIQRIANKDYLNFLKIEDTLPSIQILELLKVYYLTKGTPEKLFSAIYSAPQFSQQVFEDFMSYLNVENMVTIIIDSNFDLGTLIKQEIIQKSNHKDYINKKYNFKDYISTIILSGRIRNIENKYLLSEKYFNTNYSIWDFTNKFLQSISEIKIESGIDFSNVPLPMQTINMLESSKIKNSQIKTNLKPPLLFDIAYEFEKLKLSKEKDFVFSRNLKISSIWRGMFYMNVPKNIFPDSFFILRLLIPPLFGKKSFDQFSESGFYIKDGYHSCVLIQLLSELIKLKINLNFERLSKEGISAQIYPTFRSPFPNYAIGIEYYLYGKFESLSKFTDELSHTLKNILKIKSEEFEFIKKNTIGKLLLIESQLLYKDLIGEAEHEVLNMGFINTKKFINLVNKVKITEFIKFSDLFRRICIFEGIFVGDTPANILKAVLDGFILNLKNFKFSEIDKPLFYVKDNPNNDNYLKPYYHKIFFTQNENSNIYKRKKTQCNGFDMIDLFSIPPNKNKIYYLTKSIKSKHNLIRLSVFFKRESPITFFKLQIINQVFFDILFENVRQKKQIAYEFNSEVCEVSEKTLSYSFVIQTDNHTITSTIYTLLECLKELSPTILSEELFRVALLEKIECLEQMDSIFMEVNSFITNSFNRSFNYKLREEVLASLRSLDFIQFQSWFSNSLKNVPILITVCISENASASDKKICKKFVPPGFTKIKKPMELFEIYKVKSYYIQHRIFN</sequence>
<evidence type="ECO:0000256" key="1">
    <source>
        <dbReference type="ARBA" id="ARBA00007261"/>
    </source>
</evidence>
<dbReference type="InParanoid" id="Q5CU47"/>
<dbReference type="SMR" id="Q5CU47"/>
<keyword evidence="4" id="KW-0378">Hydrolase</keyword>
<dbReference type="Pfam" id="PF05193">
    <property type="entry name" value="Peptidase_M16_C"/>
    <property type="match status" value="1"/>
</dbReference>
<evidence type="ECO:0000256" key="3">
    <source>
        <dbReference type="ARBA" id="ARBA00022723"/>
    </source>
</evidence>
<dbReference type="EMBL" id="AAEE01000004">
    <property type="protein sequence ID" value="EAK89232.1"/>
    <property type="molecule type" value="Genomic_DNA"/>
</dbReference>
<comment type="similarity">
    <text evidence="1">Belongs to the peptidase M16 family.</text>
</comment>
<dbReference type="GO" id="GO:0006508">
    <property type="term" value="P:proteolysis"/>
    <property type="evidence" value="ECO:0007669"/>
    <property type="project" value="UniProtKB-KW"/>
</dbReference>
<evidence type="ECO:0000259" key="8">
    <source>
        <dbReference type="Pfam" id="PF05193"/>
    </source>
</evidence>
<dbReference type="Pfam" id="PF00675">
    <property type="entry name" value="Peptidase_M16"/>
    <property type="match status" value="1"/>
</dbReference>
<dbReference type="Proteomes" id="UP000006726">
    <property type="component" value="Chromosome 3"/>
</dbReference>
<protein>
    <submittedName>
        <fullName evidence="9">Insulinase like peptidase</fullName>
    </submittedName>
</protein>
<keyword evidence="5" id="KW-0862">Zinc</keyword>
<evidence type="ECO:0000259" key="7">
    <source>
        <dbReference type="Pfam" id="PF00675"/>
    </source>
</evidence>
<keyword evidence="6" id="KW-0482">Metalloprotease</keyword>
<name>Q5CU47_CRYPI</name>
<dbReference type="InterPro" id="IPR050626">
    <property type="entry name" value="Peptidase_M16"/>
</dbReference>
<gene>
    <name evidence="9" type="ORF">cgd3_4240</name>
</gene>
<dbReference type="SUPFAM" id="SSF63411">
    <property type="entry name" value="LuxS/MPP-like metallohydrolase"/>
    <property type="match status" value="3"/>
</dbReference>
<dbReference type="InterPro" id="IPR011765">
    <property type="entry name" value="Pept_M16_N"/>
</dbReference>
<dbReference type="OMA" id="FRRICIF"/>
<dbReference type="GeneID" id="3374006"/>
<keyword evidence="2" id="KW-0645">Protease</keyword>
<dbReference type="AlphaFoldDB" id="Q5CU47"/>
<organism evidence="9 10">
    <name type="scientific">Cryptosporidium parvum (strain Iowa II)</name>
    <dbReference type="NCBI Taxonomy" id="353152"/>
    <lineage>
        <taxon>Eukaryota</taxon>
        <taxon>Sar</taxon>
        <taxon>Alveolata</taxon>
        <taxon>Apicomplexa</taxon>
        <taxon>Conoidasida</taxon>
        <taxon>Coccidia</taxon>
        <taxon>Eucoccidiorida</taxon>
        <taxon>Eimeriorina</taxon>
        <taxon>Cryptosporidiidae</taxon>
        <taxon>Cryptosporidium</taxon>
    </lineage>
</organism>
<evidence type="ECO:0000256" key="4">
    <source>
        <dbReference type="ARBA" id="ARBA00022801"/>
    </source>
</evidence>
<feature type="domain" description="Peptidase M16 N-terminal" evidence="7">
    <location>
        <begin position="44"/>
        <end position="165"/>
    </location>
</feature>
<comment type="caution">
    <text evidence="9">The sequence shown here is derived from an EMBL/GenBank/DDBJ whole genome shotgun (WGS) entry which is preliminary data.</text>
</comment>
<dbReference type="GO" id="GO:0046872">
    <property type="term" value="F:metal ion binding"/>
    <property type="evidence" value="ECO:0007669"/>
    <property type="project" value="UniProtKB-KW"/>
</dbReference>
<proteinExistence type="inferred from homology"/>
<dbReference type="GO" id="GO:0008237">
    <property type="term" value="F:metallopeptidase activity"/>
    <property type="evidence" value="ECO:0007669"/>
    <property type="project" value="UniProtKB-KW"/>
</dbReference>
<dbReference type="PANTHER" id="PTHR43690:SF18">
    <property type="entry name" value="INSULIN-DEGRADING ENZYME-RELATED"/>
    <property type="match status" value="1"/>
</dbReference>
<keyword evidence="3" id="KW-0479">Metal-binding</keyword>